<accession>A0A182T7L9</accession>
<proteinExistence type="predicted"/>
<sequence length="185" mass="20434">MANDRTLLTKPNHSVTVELWTRRRERLHRPVPVVVPVLARVRSGSTKQQGFGQNVKPGTVRKNRNPDPVMEVRKGTQETSARASVSIQHDDDDDLCARYGHPRSRKRSEGTDNTVSVRGPRLDAVVLVARSSRHRPVSPLPQRNGHAENKPDPDPIPIGLAPSTPGVARTPPSVPKQLHCPGCWC</sequence>
<reference evidence="2" key="2">
    <citation type="submission" date="2020-05" db="UniProtKB">
        <authorList>
            <consortium name="EnsemblMetazoa"/>
        </authorList>
    </citation>
    <scope>IDENTIFICATION</scope>
    <source>
        <strain evidence="2">maculatus3</strain>
    </source>
</reference>
<feature type="region of interest" description="Disordered" evidence="1">
    <location>
        <begin position="45"/>
        <end position="118"/>
    </location>
</feature>
<evidence type="ECO:0000313" key="2">
    <source>
        <dbReference type="EnsemblMetazoa" id="AMAM021270-PA"/>
    </source>
</evidence>
<feature type="compositionally biased region" description="Polar residues" evidence="1">
    <location>
        <begin position="77"/>
        <end position="87"/>
    </location>
</feature>
<keyword evidence="3" id="KW-1185">Reference proteome</keyword>
<dbReference type="VEuPathDB" id="VectorBase:AMAM021270"/>
<dbReference type="Proteomes" id="UP000075901">
    <property type="component" value="Unassembled WGS sequence"/>
</dbReference>
<dbReference type="AlphaFoldDB" id="A0A182T7L9"/>
<protein>
    <submittedName>
        <fullName evidence="2">Uncharacterized protein</fullName>
    </submittedName>
</protein>
<name>A0A182T7L9_9DIPT</name>
<evidence type="ECO:0000256" key="1">
    <source>
        <dbReference type="SAM" id="MobiDB-lite"/>
    </source>
</evidence>
<organism evidence="2 3">
    <name type="scientific">Anopheles maculatus</name>
    <dbReference type="NCBI Taxonomy" id="74869"/>
    <lineage>
        <taxon>Eukaryota</taxon>
        <taxon>Metazoa</taxon>
        <taxon>Ecdysozoa</taxon>
        <taxon>Arthropoda</taxon>
        <taxon>Hexapoda</taxon>
        <taxon>Insecta</taxon>
        <taxon>Pterygota</taxon>
        <taxon>Neoptera</taxon>
        <taxon>Endopterygota</taxon>
        <taxon>Diptera</taxon>
        <taxon>Nematocera</taxon>
        <taxon>Culicoidea</taxon>
        <taxon>Culicidae</taxon>
        <taxon>Anophelinae</taxon>
        <taxon>Anopheles</taxon>
        <taxon>Anopheles maculatus group</taxon>
    </lineage>
</organism>
<feature type="region of interest" description="Disordered" evidence="1">
    <location>
        <begin position="130"/>
        <end position="178"/>
    </location>
</feature>
<reference evidence="3" key="1">
    <citation type="submission" date="2013-09" db="EMBL/GenBank/DDBJ databases">
        <title>The Genome Sequence of Anopheles maculatus species B.</title>
        <authorList>
            <consortium name="The Broad Institute Genomics Platform"/>
            <person name="Neafsey D.E."/>
            <person name="Besansky N."/>
            <person name="Howell P."/>
            <person name="Walton C."/>
            <person name="Young S.K."/>
            <person name="Zeng Q."/>
            <person name="Gargeya S."/>
            <person name="Fitzgerald M."/>
            <person name="Haas B."/>
            <person name="Abouelleil A."/>
            <person name="Allen A.W."/>
            <person name="Alvarado L."/>
            <person name="Arachchi H.M."/>
            <person name="Berlin A.M."/>
            <person name="Chapman S.B."/>
            <person name="Gainer-Dewar J."/>
            <person name="Goldberg J."/>
            <person name="Griggs A."/>
            <person name="Gujja S."/>
            <person name="Hansen M."/>
            <person name="Howarth C."/>
            <person name="Imamovic A."/>
            <person name="Ireland A."/>
            <person name="Larimer J."/>
            <person name="McCowan C."/>
            <person name="Murphy C."/>
            <person name="Pearson M."/>
            <person name="Poon T.W."/>
            <person name="Priest M."/>
            <person name="Roberts A."/>
            <person name="Saif S."/>
            <person name="Shea T."/>
            <person name="Sisk P."/>
            <person name="Sykes S."/>
            <person name="Wortman J."/>
            <person name="Nusbaum C."/>
            <person name="Birren B."/>
        </authorList>
    </citation>
    <scope>NUCLEOTIDE SEQUENCE [LARGE SCALE GENOMIC DNA]</scope>
    <source>
        <strain evidence="3">maculatus3</strain>
    </source>
</reference>
<dbReference type="EnsemblMetazoa" id="AMAM021270-RA">
    <property type="protein sequence ID" value="AMAM021270-PA"/>
    <property type="gene ID" value="AMAM021270"/>
</dbReference>
<evidence type="ECO:0000313" key="3">
    <source>
        <dbReference type="Proteomes" id="UP000075901"/>
    </source>
</evidence>